<dbReference type="EMBL" id="SJZI01000052">
    <property type="protein sequence ID" value="TCJ12036.1"/>
    <property type="molecule type" value="Genomic_DNA"/>
</dbReference>
<dbReference type="SMART" id="SM00448">
    <property type="entry name" value="REC"/>
    <property type="match status" value="1"/>
</dbReference>
<evidence type="ECO:0000313" key="3">
    <source>
        <dbReference type="EMBL" id="TCJ12036.1"/>
    </source>
</evidence>
<dbReference type="AlphaFoldDB" id="A0A4V2NV45"/>
<comment type="caution">
    <text evidence="3">The sequence shown here is derived from an EMBL/GenBank/DDBJ whole genome shotgun (WGS) entry which is preliminary data.</text>
</comment>
<dbReference type="PANTHER" id="PTHR44520">
    <property type="entry name" value="RESPONSE REGULATOR RCP1-RELATED"/>
    <property type="match status" value="1"/>
</dbReference>
<name>A0A4V2NV45_9BACT</name>
<feature type="modified residue" description="4-aspartylphosphate" evidence="1">
    <location>
        <position position="56"/>
    </location>
</feature>
<dbReference type="SUPFAM" id="SSF52172">
    <property type="entry name" value="CheY-like"/>
    <property type="match status" value="1"/>
</dbReference>
<reference evidence="3 4" key="1">
    <citation type="submission" date="2019-03" db="EMBL/GenBank/DDBJ databases">
        <authorList>
            <person name="Kim M.K.M."/>
        </authorList>
    </citation>
    <scope>NUCLEOTIDE SEQUENCE [LARGE SCALE GENOMIC DNA]</scope>
    <source>
        <strain evidence="3 4">17J68-12</strain>
    </source>
</reference>
<dbReference type="PROSITE" id="PS50110">
    <property type="entry name" value="RESPONSE_REGULATORY"/>
    <property type="match status" value="1"/>
</dbReference>
<dbReference type="InterPro" id="IPR052893">
    <property type="entry name" value="TCS_response_regulator"/>
</dbReference>
<dbReference type="OrthoDB" id="673187at2"/>
<keyword evidence="1" id="KW-0597">Phosphoprotein</keyword>
<dbReference type="GO" id="GO:0000160">
    <property type="term" value="P:phosphorelay signal transduction system"/>
    <property type="evidence" value="ECO:0007669"/>
    <property type="project" value="InterPro"/>
</dbReference>
<protein>
    <submittedName>
        <fullName evidence="3">Response regulator</fullName>
    </submittedName>
</protein>
<evidence type="ECO:0000256" key="1">
    <source>
        <dbReference type="PROSITE-ProRule" id="PRU00169"/>
    </source>
</evidence>
<feature type="domain" description="Response regulatory" evidence="2">
    <location>
        <begin position="5"/>
        <end position="123"/>
    </location>
</feature>
<dbReference type="RefSeq" id="WP_131450512.1">
    <property type="nucleotide sequence ID" value="NZ_SJZI01000052.1"/>
</dbReference>
<dbReference type="InterPro" id="IPR011006">
    <property type="entry name" value="CheY-like_superfamily"/>
</dbReference>
<sequence>MPATYILMLGHDHDDQQLTVSVLEELGIDVPLRFVPNGDCLVDALEAQEPMLVLLDFNVKPETGLDILDRIKAGTRWTHLPVVVLGDSPDPSFVKRCYQKGASSYIIKPTSLEATRRVIGGFFAYWLQVAETPAHRAEFNLLAR</sequence>
<organism evidence="3 4">
    <name type="scientific">Flaviaesturariibacter flavus</name>
    <dbReference type="NCBI Taxonomy" id="2502780"/>
    <lineage>
        <taxon>Bacteria</taxon>
        <taxon>Pseudomonadati</taxon>
        <taxon>Bacteroidota</taxon>
        <taxon>Chitinophagia</taxon>
        <taxon>Chitinophagales</taxon>
        <taxon>Chitinophagaceae</taxon>
        <taxon>Flaviaestuariibacter</taxon>
    </lineage>
</organism>
<gene>
    <name evidence="3" type="ORF">EPD60_15885</name>
</gene>
<keyword evidence="4" id="KW-1185">Reference proteome</keyword>
<dbReference type="Proteomes" id="UP000295334">
    <property type="component" value="Unassembled WGS sequence"/>
</dbReference>
<dbReference type="Pfam" id="PF00072">
    <property type="entry name" value="Response_reg"/>
    <property type="match status" value="1"/>
</dbReference>
<dbReference type="Gene3D" id="3.40.50.2300">
    <property type="match status" value="1"/>
</dbReference>
<proteinExistence type="predicted"/>
<evidence type="ECO:0000259" key="2">
    <source>
        <dbReference type="PROSITE" id="PS50110"/>
    </source>
</evidence>
<dbReference type="InterPro" id="IPR001789">
    <property type="entry name" value="Sig_transdc_resp-reg_receiver"/>
</dbReference>
<accession>A0A4V2NV45</accession>
<evidence type="ECO:0000313" key="4">
    <source>
        <dbReference type="Proteomes" id="UP000295334"/>
    </source>
</evidence>